<dbReference type="CDD" id="cd20628">
    <property type="entry name" value="CYP4"/>
    <property type="match status" value="1"/>
</dbReference>
<dbReference type="PANTHER" id="PTHR24291:SF105">
    <property type="entry name" value="CYTOCHROME P450 4P1-RELATED"/>
    <property type="match status" value="1"/>
</dbReference>
<dbReference type="GO" id="GO:0005506">
    <property type="term" value="F:iron ion binding"/>
    <property type="evidence" value="ECO:0007669"/>
    <property type="project" value="InterPro"/>
</dbReference>
<comment type="subcellular location">
    <subcellularLocation>
        <location evidence="4">Endoplasmic reticulum membrane</location>
        <topology evidence="4">Peripheral membrane protein</topology>
    </subcellularLocation>
    <subcellularLocation>
        <location evidence="3">Microsome membrane</location>
        <topology evidence="3">Peripheral membrane protein</topology>
    </subcellularLocation>
</comment>
<keyword evidence="9 11" id="KW-0408">Iron</keyword>
<name>A0A1W6R7S2_CHITE</name>
<comment type="function">
    <text evidence="2">May be involved in the metabolism of insect hormones and in the breakdown of synthetic insecticides.</text>
</comment>
<keyword evidence="7 11" id="KW-0479">Metal-binding</keyword>
<dbReference type="PRINTS" id="PR00385">
    <property type="entry name" value="P450"/>
</dbReference>
<dbReference type="InterPro" id="IPR001128">
    <property type="entry name" value="Cyt_P450"/>
</dbReference>
<evidence type="ECO:0000256" key="6">
    <source>
        <dbReference type="ARBA" id="ARBA00022617"/>
    </source>
</evidence>
<proteinExistence type="evidence at transcript level"/>
<comment type="cofactor">
    <cofactor evidence="1 11">
        <name>heme</name>
        <dbReference type="ChEBI" id="CHEBI:30413"/>
    </cofactor>
</comment>
<evidence type="ECO:0000256" key="1">
    <source>
        <dbReference type="ARBA" id="ARBA00001971"/>
    </source>
</evidence>
<dbReference type="GO" id="GO:0020037">
    <property type="term" value="F:heme binding"/>
    <property type="evidence" value="ECO:0007669"/>
    <property type="project" value="InterPro"/>
</dbReference>
<dbReference type="GO" id="GO:0004497">
    <property type="term" value="F:monooxygenase activity"/>
    <property type="evidence" value="ECO:0007669"/>
    <property type="project" value="UniProtKB-KW"/>
</dbReference>
<evidence type="ECO:0000256" key="12">
    <source>
        <dbReference type="RuleBase" id="RU000461"/>
    </source>
</evidence>
<dbReference type="InterPro" id="IPR002403">
    <property type="entry name" value="Cyt_P450_E_grp-IV"/>
</dbReference>
<dbReference type="Pfam" id="PF00067">
    <property type="entry name" value="p450"/>
    <property type="match status" value="1"/>
</dbReference>
<dbReference type="EMBL" id="KX687995">
    <property type="protein sequence ID" value="ARO50427.1"/>
    <property type="molecule type" value="mRNA"/>
</dbReference>
<dbReference type="PANTHER" id="PTHR24291">
    <property type="entry name" value="CYTOCHROME P450 FAMILY 4"/>
    <property type="match status" value="1"/>
</dbReference>
<evidence type="ECO:0000256" key="4">
    <source>
        <dbReference type="ARBA" id="ARBA00004406"/>
    </source>
</evidence>
<evidence type="ECO:0000313" key="13">
    <source>
        <dbReference type="EMBL" id="ARO50427.1"/>
    </source>
</evidence>
<evidence type="ECO:0000256" key="9">
    <source>
        <dbReference type="ARBA" id="ARBA00023004"/>
    </source>
</evidence>
<evidence type="ECO:0000256" key="3">
    <source>
        <dbReference type="ARBA" id="ARBA00004174"/>
    </source>
</evidence>
<dbReference type="PROSITE" id="PS00086">
    <property type="entry name" value="CYTOCHROME_P450"/>
    <property type="match status" value="1"/>
</dbReference>
<dbReference type="Gene3D" id="1.10.630.10">
    <property type="entry name" value="Cytochrome P450"/>
    <property type="match status" value="1"/>
</dbReference>
<evidence type="ECO:0000256" key="11">
    <source>
        <dbReference type="PIRSR" id="PIRSR602403-1"/>
    </source>
</evidence>
<evidence type="ECO:0000256" key="5">
    <source>
        <dbReference type="ARBA" id="ARBA00010617"/>
    </source>
</evidence>
<keyword evidence="10 12" id="KW-0503">Monooxygenase</keyword>
<evidence type="ECO:0000256" key="8">
    <source>
        <dbReference type="ARBA" id="ARBA00023002"/>
    </source>
</evidence>
<dbReference type="InterPro" id="IPR050196">
    <property type="entry name" value="Cytochrome_P450_Monoox"/>
</dbReference>
<accession>A0A1W6R7S2</accession>
<dbReference type="InterPro" id="IPR036396">
    <property type="entry name" value="Cyt_P450_sf"/>
</dbReference>
<keyword evidence="6 11" id="KW-0349">Heme</keyword>
<protein>
    <submittedName>
        <fullName evidence="13">Cytochrome P450</fullName>
    </submittedName>
</protein>
<reference evidence="13" key="1">
    <citation type="submission" date="2016-08" db="EMBL/GenBank/DDBJ databases">
        <title>Identification and functional analysis of cytochrome P450 genes from the aquatic midge Chironomus tentans (Diptera: Chironomidae).</title>
        <authorList>
            <person name="Tang G."/>
            <person name="Li D."/>
            <person name="He Y."/>
            <person name="Zhu Y.-C."/>
            <person name="Zhang X."/>
            <person name="Yao J."/>
            <person name="Zhu K."/>
        </authorList>
    </citation>
    <scope>NUCLEOTIDE SEQUENCE</scope>
</reference>
<dbReference type="SUPFAM" id="SSF48264">
    <property type="entry name" value="Cytochrome P450"/>
    <property type="match status" value="1"/>
</dbReference>
<feature type="binding site" description="axial binding residue" evidence="11">
    <location>
        <position position="450"/>
    </location>
    <ligand>
        <name>heme</name>
        <dbReference type="ChEBI" id="CHEBI:30413"/>
    </ligand>
    <ligandPart>
        <name>Fe</name>
        <dbReference type="ChEBI" id="CHEBI:18248"/>
    </ligandPart>
</feature>
<sequence length="504" mass="59002">MFLLICATLLFITVIYLWSNRHFFNRDIYKNFSDNDVPWIKNGFGVAFMNPVEIFQLVRNVASKYQKSYHMTVFGNTDYFIVRAKDAEKILSSSKHLEKGLIYDLLHPFLKTGLLTSSGEKWHQRRRMLTPAFHFNILKEFCEIFKEESDRLVETLKSQNEKEVNIIPISTQFTLNTICESAMGIKLRNLGNSGVKYRDNIYVIGELLVERILKPWLLIDIVYKILGYSNQLEQLLRPVHDFTQSIINSRRKEFLLKKSEAQDANSNEKYKENIYLSSKKKRAAMMDTLLQAQSDGLIDDEGIIEETDTFTFEGHDTTSIGMTFVLFLLSHHPEIQERLFQEIHEVTDGREEITMDDLNKLNLMERVLKESLRLYPPVHFIARQLSDDIYNDGILLRKGTTVNIMIFDIHRDPEYFPDPEKFDPDRFLPEHCEKRHNFAYLAFSAGMRNCIGQRFAMLELKTMLTKIVLNFKILPVTSFNELIFKGDIVLRTQNPIIMKFVTRN</sequence>
<evidence type="ECO:0000256" key="2">
    <source>
        <dbReference type="ARBA" id="ARBA00003690"/>
    </source>
</evidence>
<evidence type="ECO:0000256" key="7">
    <source>
        <dbReference type="ARBA" id="ARBA00022723"/>
    </source>
</evidence>
<dbReference type="PRINTS" id="PR00465">
    <property type="entry name" value="EP450IV"/>
</dbReference>
<dbReference type="AlphaFoldDB" id="A0A1W6R7S2"/>
<dbReference type="GO" id="GO:0005789">
    <property type="term" value="C:endoplasmic reticulum membrane"/>
    <property type="evidence" value="ECO:0007669"/>
    <property type="project" value="UniProtKB-SubCell"/>
</dbReference>
<keyword evidence="8 12" id="KW-0560">Oxidoreductase</keyword>
<dbReference type="InterPro" id="IPR017972">
    <property type="entry name" value="Cyt_P450_CS"/>
</dbReference>
<dbReference type="GO" id="GO:0016705">
    <property type="term" value="F:oxidoreductase activity, acting on paired donors, with incorporation or reduction of molecular oxygen"/>
    <property type="evidence" value="ECO:0007669"/>
    <property type="project" value="InterPro"/>
</dbReference>
<evidence type="ECO:0000256" key="10">
    <source>
        <dbReference type="ARBA" id="ARBA00023033"/>
    </source>
</evidence>
<organism evidence="13">
    <name type="scientific">Chironomus tentans</name>
    <name type="common">Midge</name>
    <name type="synonym">Camptochironomus tentans</name>
    <dbReference type="NCBI Taxonomy" id="7153"/>
    <lineage>
        <taxon>Eukaryota</taxon>
        <taxon>Metazoa</taxon>
        <taxon>Ecdysozoa</taxon>
        <taxon>Arthropoda</taxon>
        <taxon>Hexapoda</taxon>
        <taxon>Insecta</taxon>
        <taxon>Pterygota</taxon>
        <taxon>Neoptera</taxon>
        <taxon>Endopterygota</taxon>
        <taxon>Diptera</taxon>
        <taxon>Nematocera</taxon>
        <taxon>Chironomoidea</taxon>
        <taxon>Chironomidae</taxon>
        <taxon>Chironominae</taxon>
        <taxon>Chironomus</taxon>
    </lineage>
</organism>
<gene>
    <name evidence="13" type="primary">CYP4DG1</name>
</gene>
<comment type="similarity">
    <text evidence="5 12">Belongs to the cytochrome P450 family.</text>
</comment>